<dbReference type="PANTHER" id="PTHR43198:SF2">
    <property type="entry name" value="SI:CH1073-67J19.1-RELATED"/>
    <property type="match status" value="1"/>
</dbReference>
<dbReference type="SUPFAM" id="SSF48613">
    <property type="entry name" value="Heme oxygenase-like"/>
    <property type="match status" value="1"/>
</dbReference>
<dbReference type="InterPro" id="IPR050967">
    <property type="entry name" value="Thiamine_Salvage_TenA"/>
</dbReference>
<dbReference type="OrthoDB" id="10028886at2759"/>
<reference evidence="2 3" key="1">
    <citation type="journal article" date="2018" name="Science">
        <title>The opium poppy genome and morphinan production.</title>
        <authorList>
            <person name="Guo L."/>
            <person name="Winzer T."/>
            <person name="Yang X."/>
            <person name="Li Y."/>
            <person name="Ning Z."/>
            <person name="He Z."/>
            <person name="Teodor R."/>
            <person name="Lu Y."/>
            <person name="Bowser T.A."/>
            <person name="Graham I.A."/>
            <person name="Ye K."/>
        </authorList>
    </citation>
    <scope>NUCLEOTIDE SEQUENCE [LARGE SCALE GENOMIC DNA]</scope>
    <source>
        <strain evidence="3">cv. HN1</strain>
        <tissue evidence="2">Leaves</tissue>
    </source>
</reference>
<dbReference type="Gene3D" id="1.20.910.10">
    <property type="entry name" value="Heme oxygenase-like"/>
    <property type="match status" value="1"/>
</dbReference>
<evidence type="ECO:0000259" key="1">
    <source>
        <dbReference type="Pfam" id="PF03070"/>
    </source>
</evidence>
<dbReference type="AlphaFoldDB" id="A0A4Y7J2P4"/>
<sequence>MPQRNTKSSCLQLLPVQQSKIPAYTLGAMTPSLRLYAFLSKEMQKVVTPCVNSHPYSKWFKEYSYKNFEKSYLHAEVLLDKLCNSLAQEEIEIVERLCRHAMRLEMDFFYPQQSEQTLIITIYTKLCNSLAQEEIEIVERLCRHAMRLEMDFFYPQQSEQTLIITIYTKLDPKEERLMLFADFDFTCTSVASLEILANIEILTAQKPGQQLQGEDRDGHSHIPSVDLSKTYELLSQHQQYTSENDNFIEKIMLSKKAVSFDYEGLYSALGKLLSPEAQAVSRVFDSGLLKGISLEDIKQAAKMMLQNGCVIFFEKVNSLDVSDYLTRSALSGGTEGLRAILRQLFSQKHLLESASQGCSSSPDGGDEKQVKKIKNDLEPFWKCSHCNRDLVARNLTTYFNARFLRVIYLRGRGIVGGAAAGNPDLAEFDLLCRFCRCIVGYGFLRPLHQRVRYLLMRERVH</sequence>
<accession>A0A4Y7J2P4</accession>
<dbReference type="InterPro" id="IPR004305">
    <property type="entry name" value="Thiaminase-2/PQQC"/>
</dbReference>
<keyword evidence="3" id="KW-1185">Reference proteome</keyword>
<dbReference type="Gramene" id="RZC53915">
    <property type="protein sequence ID" value="RZC53915"/>
    <property type="gene ID" value="C5167_012768"/>
</dbReference>
<organism evidence="2 3">
    <name type="scientific">Papaver somniferum</name>
    <name type="common">Opium poppy</name>
    <dbReference type="NCBI Taxonomy" id="3469"/>
    <lineage>
        <taxon>Eukaryota</taxon>
        <taxon>Viridiplantae</taxon>
        <taxon>Streptophyta</taxon>
        <taxon>Embryophyta</taxon>
        <taxon>Tracheophyta</taxon>
        <taxon>Spermatophyta</taxon>
        <taxon>Magnoliopsida</taxon>
        <taxon>Ranunculales</taxon>
        <taxon>Papaveraceae</taxon>
        <taxon>Papaveroideae</taxon>
        <taxon>Papaver</taxon>
    </lineage>
</organism>
<dbReference type="Pfam" id="PF03070">
    <property type="entry name" value="TENA_THI-4"/>
    <property type="match status" value="1"/>
</dbReference>
<evidence type="ECO:0000313" key="2">
    <source>
        <dbReference type="EMBL" id="RZC53915.1"/>
    </source>
</evidence>
<evidence type="ECO:0000313" key="3">
    <source>
        <dbReference type="Proteomes" id="UP000316621"/>
    </source>
</evidence>
<dbReference type="PANTHER" id="PTHR43198">
    <property type="entry name" value="BIFUNCTIONAL TH2 PROTEIN"/>
    <property type="match status" value="1"/>
</dbReference>
<dbReference type="GO" id="GO:0005829">
    <property type="term" value="C:cytosol"/>
    <property type="evidence" value="ECO:0007669"/>
    <property type="project" value="TreeGrafter"/>
</dbReference>
<protein>
    <recommendedName>
        <fullName evidence="1">Thiaminase-2/PQQC domain-containing protein</fullName>
    </recommendedName>
</protein>
<dbReference type="InterPro" id="IPR016084">
    <property type="entry name" value="Haem_Oase-like_multi-hlx"/>
</dbReference>
<gene>
    <name evidence="2" type="ORF">C5167_012768</name>
</gene>
<dbReference type="Proteomes" id="UP000316621">
    <property type="component" value="Chromosome 3"/>
</dbReference>
<feature type="domain" description="Thiaminase-2/PQQC" evidence="1">
    <location>
        <begin position="2"/>
        <end position="111"/>
    </location>
</feature>
<proteinExistence type="predicted"/>
<dbReference type="STRING" id="3469.A0A4Y7J2P4"/>
<name>A0A4Y7J2P4_PAPSO</name>
<dbReference type="GO" id="GO:0006772">
    <property type="term" value="P:thiamine metabolic process"/>
    <property type="evidence" value="ECO:0007669"/>
    <property type="project" value="UniProtKB-ARBA"/>
</dbReference>
<dbReference type="EMBL" id="CM010717">
    <property type="protein sequence ID" value="RZC53915.1"/>
    <property type="molecule type" value="Genomic_DNA"/>
</dbReference>